<evidence type="ECO:0000313" key="1">
    <source>
        <dbReference type="EMBL" id="MFC7202827.1"/>
    </source>
</evidence>
<keyword evidence="2" id="KW-1185">Reference proteome</keyword>
<organism evidence="1 2">
    <name type="scientific">Haloferax namakaokahaiae</name>
    <dbReference type="NCBI Taxonomy" id="1748331"/>
    <lineage>
        <taxon>Archaea</taxon>
        <taxon>Methanobacteriati</taxon>
        <taxon>Methanobacteriota</taxon>
        <taxon>Stenosarchaea group</taxon>
        <taxon>Halobacteria</taxon>
        <taxon>Halobacteriales</taxon>
        <taxon>Haloferacaceae</taxon>
        <taxon>Haloferax</taxon>
    </lineage>
</organism>
<gene>
    <name evidence="1" type="ORF">ACFQJC_04820</name>
</gene>
<reference evidence="1 2" key="1">
    <citation type="journal article" date="2019" name="Int. J. Syst. Evol. Microbiol.">
        <title>The Global Catalogue of Microorganisms (GCM) 10K type strain sequencing project: providing services to taxonomists for standard genome sequencing and annotation.</title>
        <authorList>
            <consortium name="The Broad Institute Genomics Platform"/>
            <consortium name="The Broad Institute Genome Sequencing Center for Infectious Disease"/>
            <person name="Wu L."/>
            <person name="Ma J."/>
        </authorList>
    </citation>
    <scope>NUCLEOTIDE SEQUENCE [LARGE SCALE GENOMIC DNA]</scope>
    <source>
        <strain evidence="1 2">DSM 29988</strain>
    </source>
</reference>
<name>A0ABD5ZCV3_9EURY</name>
<dbReference type="RefSeq" id="WP_390222116.1">
    <property type="nucleotide sequence ID" value="NZ_JBHTAA010000001.1"/>
</dbReference>
<comment type="caution">
    <text evidence="1">The sequence shown here is derived from an EMBL/GenBank/DDBJ whole genome shotgun (WGS) entry which is preliminary data.</text>
</comment>
<dbReference type="Proteomes" id="UP001596481">
    <property type="component" value="Unassembled WGS sequence"/>
</dbReference>
<proteinExistence type="predicted"/>
<accession>A0ABD5ZCV3</accession>
<evidence type="ECO:0000313" key="2">
    <source>
        <dbReference type="Proteomes" id="UP001596481"/>
    </source>
</evidence>
<sequence length="79" mass="8765">MSLRDRLPSVLRSPLDVRVDHAFEGPEDDPYLGAVETPLGNLLVVSQETAEGYHEDGYMETREFMAADADVVVSLSEVR</sequence>
<protein>
    <submittedName>
        <fullName evidence="1">Uncharacterized protein</fullName>
    </submittedName>
</protein>
<dbReference type="AlphaFoldDB" id="A0ABD5ZCV3"/>
<dbReference type="EMBL" id="JBHTAA010000001">
    <property type="protein sequence ID" value="MFC7202827.1"/>
    <property type="molecule type" value="Genomic_DNA"/>
</dbReference>